<sequence>MNAWLQTAAVLITGLGIVAASAACRVTHTARGGLVVLLDFLTAAGLVRLAGEPSWDSIVLAAAVITLRKVLGASLHLSRPNQIVRGAARPVSRDR</sequence>
<gene>
    <name evidence="1" type="ORF">GCM10018980_19920</name>
</gene>
<protein>
    <recommendedName>
        <fullName evidence="3">DUF1622 domain-containing protein</fullName>
    </recommendedName>
</protein>
<dbReference type="RefSeq" id="WP_189980283.1">
    <property type="nucleotide sequence ID" value="NZ_BNBF01000004.1"/>
</dbReference>
<reference evidence="2" key="1">
    <citation type="journal article" date="2019" name="Int. J. Syst. Evol. Microbiol.">
        <title>The Global Catalogue of Microorganisms (GCM) 10K type strain sequencing project: providing services to taxonomists for standard genome sequencing and annotation.</title>
        <authorList>
            <consortium name="The Broad Institute Genomics Platform"/>
            <consortium name="The Broad Institute Genome Sequencing Center for Infectious Disease"/>
            <person name="Wu L."/>
            <person name="Ma J."/>
        </authorList>
    </citation>
    <scope>NUCLEOTIDE SEQUENCE [LARGE SCALE GENOMIC DNA]</scope>
    <source>
        <strain evidence="2">JCM 4253</strain>
    </source>
</reference>
<dbReference type="EMBL" id="BNBF01000004">
    <property type="protein sequence ID" value="GHG43182.1"/>
    <property type="molecule type" value="Genomic_DNA"/>
</dbReference>
<organism evidence="1 2">
    <name type="scientific">Streptomyces capoamus</name>
    <dbReference type="NCBI Taxonomy" id="68183"/>
    <lineage>
        <taxon>Bacteria</taxon>
        <taxon>Bacillati</taxon>
        <taxon>Actinomycetota</taxon>
        <taxon>Actinomycetes</taxon>
        <taxon>Kitasatosporales</taxon>
        <taxon>Streptomycetaceae</taxon>
        <taxon>Streptomyces</taxon>
    </lineage>
</organism>
<proteinExistence type="predicted"/>
<comment type="caution">
    <text evidence="1">The sequence shown here is derived from an EMBL/GenBank/DDBJ whole genome shotgun (WGS) entry which is preliminary data.</text>
</comment>
<keyword evidence="2" id="KW-1185">Reference proteome</keyword>
<dbReference type="Proteomes" id="UP000619355">
    <property type="component" value="Unassembled WGS sequence"/>
</dbReference>
<evidence type="ECO:0008006" key="3">
    <source>
        <dbReference type="Google" id="ProtNLM"/>
    </source>
</evidence>
<evidence type="ECO:0000313" key="1">
    <source>
        <dbReference type="EMBL" id="GHG43182.1"/>
    </source>
</evidence>
<name>A0A919C3R4_9ACTN</name>
<dbReference type="AlphaFoldDB" id="A0A919C3R4"/>
<accession>A0A919C3R4</accession>
<evidence type="ECO:0000313" key="2">
    <source>
        <dbReference type="Proteomes" id="UP000619355"/>
    </source>
</evidence>